<organism evidence="2 3">
    <name type="scientific">Rhodoferax lithotrophicus</name>
    <dbReference type="NCBI Taxonomy" id="2798804"/>
    <lineage>
        <taxon>Bacteria</taxon>
        <taxon>Pseudomonadati</taxon>
        <taxon>Pseudomonadota</taxon>
        <taxon>Betaproteobacteria</taxon>
        <taxon>Burkholderiales</taxon>
        <taxon>Comamonadaceae</taxon>
        <taxon>Rhodoferax</taxon>
    </lineage>
</organism>
<evidence type="ECO:0000313" key="3">
    <source>
        <dbReference type="Proteomes" id="UP000824366"/>
    </source>
</evidence>
<feature type="transmembrane region" description="Helical" evidence="1">
    <location>
        <begin position="6"/>
        <end position="32"/>
    </location>
</feature>
<dbReference type="EMBL" id="AP024238">
    <property type="protein sequence ID" value="BCO28527.1"/>
    <property type="molecule type" value="Genomic_DNA"/>
</dbReference>
<accession>A0ABN6D944</accession>
<dbReference type="Proteomes" id="UP000824366">
    <property type="component" value="Chromosome"/>
</dbReference>
<keyword evidence="1" id="KW-1133">Transmembrane helix</keyword>
<keyword evidence="1" id="KW-0472">Membrane</keyword>
<feature type="transmembrane region" description="Helical" evidence="1">
    <location>
        <begin position="44"/>
        <end position="63"/>
    </location>
</feature>
<evidence type="ECO:0000256" key="1">
    <source>
        <dbReference type="SAM" id="Phobius"/>
    </source>
</evidence>
<gene>
    <name evidence="2" type="ORF">MIZ03_3433</name>
</gene>
<keyword evidence="1" id="KW-0812">Transmembrane</keyword>
<feature type="transmembrane region" description="Helical" evidence="1">
    <location>
        <begin position="69"/>
        <end position="87"/>
    </location>
</feature>
<protein>
    <submittedName>
        <fullName evidence="2">Uncharacterized protein</fullName>
    </submittedName>
</protein>
<keyword evidence="3" id="KW-1185">Reference proteome</keyword>
<proteinExistence type="predicted"/>
<sequence length="92" mass="10190">MGLLALFNHLINFLAPVLWLALLLPLLSLFLFKKKPVALTYKAQVALHFVVLLVALLVGLVLFGRDGKMLTYLALVLLSASSQWVMVKGWKG</sequence>
<dbReference type="RefSeq" id="WP_223904471.1">
    <property type="nucleotide sequence ID" value="NZ_AP024238.1"/>
</dbReference>
<evidence type="ECO:0000313" key="2">
    <source>
        <dbReference type="EMBL" id="BCO28527.1"/>
    </source>
</evidence>
<name>A0ABN6D944_9BURK</name>
<reference evidence="2 3" key="1">
    <citation type="journal article" date="2021" name="Microbiol. Spectr.">
        <title>A Single Bacterium Capable of Oxidation and Reduction of Iron at Circumneutral pH.</title>
        <authorList>
            <person name="Kato S."/>
            <person name="Ohkuma M."/>
        </authorList>
    </citation>
    <scope>NUCLEOTIDE SEQUENCE [LARGE SCALE GENOMIC DNA]</scope>
    <source>
        <strain evidence="2 3">MIZ03</strain>
    </source>
</reference>